<name>A0A5B8S141_9SPHN</name>
<protein>
    <submittedName>
        <fullName evidence="3">Uncharacterized protein</fullName>
    </submittedName>
</protein>
<feature type="coiled-coil region" evidence="1">
    <location>
        <begin position="77"/>
        <end position="104"/>
    </location>
</feature>
<proteinExistence type="predicted"/>
<evidence type="ECO:0000313" key="4">
    <source>
        <dbReference type="Proteomes" id="UP000321172"/>
    </source>
</evidence>
<dbReference type="Proteomes" id="UP000321172">
    <property type="component" value="Chromosome"/>
</dbReference>
<dbReference type="AlphaFoldDB" id="A0A5B8S141"/>
<keyword evidence="2" id="KW-0732">Signal</keyword>
<evidence type="ECO:0000256" key="1">
    <source>
        <dbReference type="SAM" id="Coils"/>
    </source>
</evidence>
<dbReference type="KEGG" id="ngf:FRF71_00865"/>
<reference evidence="3 4" key="1">
    <citation type="journal article" date="2013" name="J. Microbiol. Biotechnol.">
        <title>Novosphingobium ginsenosidimutans sp. nov., with the ability to convert ginsenoside.</title>
        <authorList>
            <person name="Kim J.K."/>
            <person name="He D."/>
            <person name="Liu Q.M."/>
            <person name="Park H.Y."/>
            <person name="Jung M.S."/>
            <person name="Yoon M.H."/>
            <person name="Kim S.C."/>
            <person name="Im W.T."/>
        </authorList>
    </citation>
    <scope>NUCLEOTIDE SEQUENCE [LARGE SCALE GENOMIC DNA]</scope>
    <source>
        <strain evidence="3 4">FW-6</strain>
    </source>
</reference>
<gene>
    <name evidence="3" type="ORF">FRF71_00865</name>
</gene>
<feature type="chain" id="PRO_5023030238" evidence="2">
    <location>
        <begin position="24"/>
        <end position="118"/>
    </location>
</feature>
<keyword evidence="1" id="KW-0175">Coiled coil</keyword>
<accession>A0A5B8S141</accession>
<dbReference type="RefSeq" id="WP_147088773.1">
    <property type="nucleotide sequence ID" value="NZ_BAABJD010000002.1"/>
</dbReference>
<keyword evidence="4" id="KW-1185">Reference proteome</keyword>
<sequence length="118" mass="13199">MKARLIAGAVALSVVAVSAPGRADDPKDPLLSRSAAARAKDKAIIRQLNINEMQRVRAQEAQQAQGWQAYREQPARQAEYRAALADHARERAAYEKKMAAWREAVRRCRAGEYSYCDN</sequence>
<dbReference type="EMBL" id="CP042345">
    <property type="protein sequence ID" value="QEA14792.1"/>
    <property type="molecule type" value="Genomic_DNA"/>
</dbReference>
<feature type="signal peptide" evidence="2">
    <location>
        <begin position="1"/>
        <end position="23"/>
    </location>
</feature>
<evidence type="ECO:0000256" key="2">
    <source>
        <dbReference type="SAM" id="SignalP"/>
    </source>
</evidence>
<organism evidence="3 4">
    <name type="scientific">Novosphingobium ginsenosidimutans</name>
    <dbReference type="NCBI Taxonomy" id="1176536"/>
    <lineage>
        <taxon>Bacteria</taxon>
        <taxon>Pseudomonadati</taxon>
        <taxon>Pseudomonadota</taxon>
        <taxon>Alphaproteobacteria</taxon>
        <taxon>Sphingomonadales</taxon>
        <taxon>Sphingomonadaceae</taxon>
        <taxon>Novosphingobium</taxon>
    </lineage>
</organism>
<evidence type="ECO:0000313" key="3">
    <source>
        <dbReference type="EMBL" id="QEA14792.1"/>
    </source>
</evidence>